<name>A0AAP6RH52_ENTFL</name>
<dbReference type="Pfam" id="PF19804">
    <property type="entry name" value="DUF6287"/>
    <property type="match status" value="1"/>
</dbReference>
<feature type="compositionally biased region" description="Low complexity" evidence="1">
    <location>
        <begin position="39"/>
        <end position="49"/>
    </location>
</feature>
<dbReference type="RefSeq" id="WP_010713607.1">
    <property type="nucleotide sequence ID" value="NZ_CAAKOF010000036.1"/>
</dbReference>
<comment type="caution">
    <text evidence="3">The sequence shown here is derived from an EMBL/GenBank/DDBJ whole genome shotgun (WGS) entry which is preliminary data.</text>
</comment>
<evidence type="ECO:0000313" key="4">
    <source>
        <dbReference type="Proteomes" id="UP000429730"/>
    </source>
</evidence>
<proteinExistence type="predicted"/>
<evidence type="ECO:0000256" key="1">
    <source>
        <dbReference type="SAM" id="MobiDB-lite"/>
    </source>
</evidence>
<gene>
    <name evidence="3" type="ORF">GTI81_06610</name>
</gene>
<sequence>MKKKLFFNGILIIFLTGCAPKVEDAGITHTQITSTISSVSSNINSTESSDNLTDNGQDISSDEVNSANEDLNIEAINNGDFTTLAGIWQNGNGQVLVINQDGTTEDGQIITGVPQSDVTSKIPYANIRSGQTGAALGLYKIGFSNPDGDQSDTTKPRILIAQNAGNYSAEFYYYRQQ</sequence>
<evidence type="ECO:0000259" key="2">
    <source>
        <dbReference type="Pfam" id="PF19804"/>
    </source>
</evidence>
<evidence type="ECO:0000313" key="3">
    <source>
        <dbReference type="EMBL" id="MXS52377.1"/>
    </source>
</evidence>
<dbReference type="AlphaFoldDB" id="A0AAP6RH52"/>
<accession>A0AAP6RH52</accession>
<dbReference type="EMBL" id="WVTJ01000009">
    <property type="protein sequence ID" value="MXS52377.1"/>
    <property type="molecule type" value="Genomic_DNA"/>
</dbReference>
<protein>
    <recommendedName>
        <fullName evidence="2">DUF6287 domain-containing protein</fullName>
    </recommendedName>
</protein>
<feature type="compositionally biased region" description="Polar residues" evidence="1">
    <location>
        <begin position="50"/>
        <end position="63"/>
    </location>
</feature>
<dbReference type="PROSITE" id="PS51257">
    <property type="entry name" value="PROKAR_LIPOPROTEIN"/>
    <property type="match status" value="1"/>
</dbReference>
<dbReference type="InterPro" id="IPR046254">
    <property type="entry name" value="DUF6287"/>
</dbReference>
<reference evidence="3 4" key="1">
    <citation type="submission" date="2019-04" db="EMBL/GenBank/DDBJ databases">
        <title>Step-wise assembly of the neonatal virome modulated by breast feeding.</title>
        <authorList>
            <person name="Liang G."/>
            <person name="Bushman F."/>
        </authorList>
    </citation>
    <scope>NUCLEOTIDE SEQUENCE [LARGE SCALE GENOMIC DNA]</scope>
    <source>
        <strain evidence="3 4">E3754</strain>
    </source>
</reference>
<feature type="domain" description="DUF6287" evidence="2">
    <location>
        <begin position="70"/>
        <end position="102"/>
    </location>
</feature>
<dbReference type="Proteomes" id="UP000429730">
    <property type="component" value="Unassembled WGS sequence"/>
</dbReference>
<organism evidence="3 4">
    <name type="scientific">Enterococcus faecalis</name>
    <name type="common">Streptococcus faecalis</name>
    <dbReference type="NCBI Taxonomy" id="1351"/>
    <lineage>
        <taxon>Bacteria</taxon>
        <taxon>Bacillati</taxon>
        <taxon>Bacillota</taxon>
        <taxon>Bacilli</taxon>
        <taxon>Lactobacillales</taxon>
        <taxon>Enterococcaceae</taxon>
        <taxon>Enterococcus</taxon>
    </lineage>
</organism>
<feature type="region of interest" description="Disordered" evidence="1">
    <location>
        <begin position="39"/>
        <end position="63"/>
    </location>
</feature>